<keyword evidence="2" id="KW-1185">Reference proteome</keyword>
<evidence type="ECO:0000313" key="1">
    <source>
        <dbReference type="EMBL" id="APU03164.1"/>
    </source>
</evidence>
<organism evidence="1 2">
    <name type="scientific">Ralstonia phage phiAp1</name>
    <dbReference type="NCBI Taxonomy" id="2783867"/>
    <lineage>
        <taxon>Viruses</taxon>
        <taxon>Duplodnaviria</taxon>
        <taxon>Heunggongvirae</taxon>
        <taxon>Uroviricota</taxon>
        <taxon>Caudoviricetes</taxon>
        <taxon>Autographivirales</taxon>
        <taxon>Autoscriptoviridae</taxon>
        <taxon>Ayakvirus</taxon>
        <taxon>Ayakvirus Ap1</taxon>
    </lineage>
</organism>
<reference evidence="2" key="1">
    <citation type="submission" date="2016-11" db="EMBL/GenBank/DDBJ databases">
        <authorList>
            <person name="Xavier A.S."/>
            <person name="Silva F.P."/>
            <person name="Vidigal P.M.P."/>
            <person name="Lima T.T.M."/>
            <person name="Souza F.O."/>
            <person name="Alfenas-Zerbini P."/>
        </authorList>
    </citation>
    <scope>NUCLEOTIDE SEQUENCE [LARGE SCALE GENOMIC DNA]</scope>
</reference>
<dbReference type="Proteomes" id="UP000221958">
    <property type="component" value="Segment"/>
</dbReference>
<name>A0A1L7DS66_9CAUD</name>
<accession>A0A1L7DS66</accession>
<gene>
    <name evidence="1" type="ORF">phiAp1_23</name>
</gene>
<proteinExistence type="predicted"/>
<protein>
    <submittedName>
        <fullName evidence="1">Uncharacterized protein</fullName>
    </submittedName>
</protein>
<dbReference type="EMBL" id="KY117485">
    <property type="protein sequence ID" value="APU03164.1"/>
    <property type="molecule type" value="Genomic_DNA"/>
</dbReference>
<sequence length="64" mass="7305">MTKIRLKKNDENSTQSCVGCAYEANTAHCPRLPDSSDGRRRALLCYLKQQEKGGNYIWIIKETT</sequence>
<evidence type="ECO:0000313" key="2">
    <source>
        <dbReference type="Proteomes" id="UP000221958"/>
    </source>
</evidence>